<comment type="caution">
    <text evidence="1">The sequence shown here is derived from an EMBL/GenBank/DDBJ whole genome shotgun (WGS) entry which is preliminary data.</text>
</comment>
<keyword evidence="2" id="KW-1185">Reference proteome</keyword>
<name>A0ACC1AMG5_9ROSI</name>
<gene>
    <name evidence="1" type="ORF">Patl1_32637</name>
</gene>
<protein>
    <submittedName>
        <fullName evidence="1">Uncharacterized protein</fullName>
    </submittedName>
</protein>
<evidence type="ECO:0000313" key="1">
    <source>
        <dbReference type="EMBL" id="KAJ0087843.1"/>
    </source>
</evidence>
<dbReference type="EMBL" id="CM047905">
    <property type="protein sequence ID" value="KAJ0087843.1"/>
    <property type="molecule type" value="Genomic_DNA"/>
</dbReference>
<dbReference type="Proteomes" id="UP001164250">
    <property type="component" value="Chromosome 9"/>
</dbReference>
<accession>A0ACC1AMG5</accession>
<organism evidence="1 2">
    <name type="scientific">Pistacia atlantica</name>
    <dbReference type="NCBI Taxonomy" id="434234"/>
    <lineage>
        <taxon>Eukaryota</taxon>
        <taxon>Viridiplantae</taxon>
        <taxon>Streptophyta</taxon>
        <taxon>Embryophyta</taxon>
        <taxon>Tracheophyta</taxon>
        <taxon>Spermatophyta</taxon>
        <taxon>Magnoliopsida</taxon>
        <taxon>eudicotyledons</taxon>
        <taxon>Gunneridae</taxon>
        <taxon>Pentapetalae</taxon>
        <taxon>rosids</taxon>
        <taxon>malvids</taxon>
        <taxon>Sapindales</taxon>
        <taxon>Anacardiaceae</taxon>
        <taxon>Pistacia</taxon>
    </lineage>
</organism>
<reference evidence="2" key="1">
    <citation type="journal article" date="2023" name="G3 (Bethesda)">
        <title>Genome assembly and association tests identify interacting loci associated with vigor, precocity, and sex in interspecific pistachio rootstocks.</title>
        <authorList>
            <person name="Palmer W."/>
            <person name="Jacygrad E."/>
            <person name="Sagayaradj S."/>
            <person name="Cavanaugh K."/>
            <person name="Han R."/>
            <person name="Bertier L."/>
            <person name="Beede B."/>
            <person name="Kafkas S."/>
            <person name="Golino D."/>
            <person name="Preece J."/>
            <person name="Michelmore R."/>
        </authorList>
    </citation>
    <scope>NUCLEOTIDE SEQUENCE [LARGE SCALE GENOMIC DNA]</scope>
</reference>
<evidence type="ECO:0000313" key="2">
    <source>
        <dbReference type="Proteomes" id="UP001164250"/>
    </source>
</evidence>
<sequence>MAGKPPTLLSYVPGTAKVVAAEQQFFEHDLIIKEVKAKIASAQNRMKKIYDRKHEEEEFEIGDWVYLKLQAYQQHSLS</sequence>
<proteinExistence type="predicted"/>